<dbReference type="InterPro" id="IPR039426">
    <property type="entry name" value="TonB-dep_rcpt-like"/>
</dbReference>
<keyword evidence="3 7" id="KW-1134">Transmembrane beta strand</keyword>
<keyword evidence="11" id="KW-0675">Receptor</keyword>
<dbReference type="Proteomes" id="UP001597131">
    <property type="component" value="Unassembled WGS sequence"/>
</dbReference>
<accession>A0ABW3NRA3</accession>
<dbReference type="PANTHER" id="PTHR40980">
    <property type="entry name" value="PLUG DOMAIN-CONTAINING PROTEIN"/>
    <property type="match status" value="1"/>
</dbReference>
<keyword evidence="12" id="KW-1185">Reference proteome</keyword>
<dbReference type="PANTHER" id="PTHR40980:SF4">
    <property type="entry name" value="TONB-DEPENDENT RECEPTOR-LIKE BETA-BARREL DOMAIN-CONTAINING PROTEIN"/>
    <property type="match status" value="1"/>
</dbReference>
<dbReference type="InterPro" id="IPR041700">
    <property type="entry name" value="OMP_b-brl_3"/>
</dbReference>
<name>A0ABW3NRA3_9FLAO</name>
<keyword evidence="6 7" id="KW-0998">Cell outer membrane</keyword>
<sequence>MKQLFLIFIFLSSAISMANTEPVGKISGVVIDKDLQEPVPYATIIINDLDGNLVSGNTSQEDGTFIIEKIPAGEYIFKVQFIGYKTFSKKISINRRSSKVEIGTVALEPDISMLDDVTVVAERSTIEQRVDRKVINVGKDLTTSGATASDIMGNMPTLNVDQDGNISMRGNSNVRILVDGKPTNIPAAQLLKQIPSSSIKSVELITNPSAKYNPEGMSGIINIILHKNSNLGFNGNLDGGVTFGKKTRTNTSLNMNYRTGKFNFYTNLGINTGKRPQTGLIYTAENNSYEDIFYESENTSGLYKLGVDFYLNDKNTFSFYTNQNKSDGTPEGWVELSYLDNPDNNIKQFFFIDNDRLTSTYNFDYKRDFEKEGHNIELEVDYSVSDDKENTNFEFTGPGATYPDYKDVVRDDIKNTTINLDYINPLSEKTKLELGAEARVRDSENRFQTSNVNTTNSVYNYDNSIYSAYATFGQNFEIWSYKLGARLEQYDVEAILNSEKVYEDDYLTLYPSAFFSYNLAEKKTLQLSYSRRVDRPSLNQVNPVREFSTPRITGQGNPELDPQFTNSVELNYTQSFEKGNITAGTFYRAINNEINQTILEDPNDPSRLLLTFMNGDDNSSYGVEVSGSYKPFKWWSINSSAEFYSQSSRGVIGDIEREVETNVFSARMSNSFKATEDLTFQLFGFYRSPFQDIQFKGKEMYFVNAGARYNFLDNKATLSLNVNDIFDTQRFAFESELPLHQTGSFKPDSQTVFLGFSYRFGGGKNSALKRKNRDDREKSGGGIF</sequence>
<comment type="similarity">
    <text evidence="7">Belongs to the TonB-dependent receptor family.</text>
</comment>
<evidence type="ECO:0000256" key="2">
    <source>
        <dbReference type="ARBA" id="ARBA00022448"/>
    </source>
</evidence>
<evidence type="ECO:0000256" key="7">
    <source>
        <dbReference type="PROSITE-ProRule" id="PRU01360"/>
    </source>
</evidence>
<feature type="region of interest" description="Disordered" evidence="8">
    <location>
        <begin position="765"/>
        <end position="784"/>
    </location>
</feature>
<evidence type="ECO:0000256" key="9">
    <source>
        <dbReference type="SAM" id="SignalP"/>
    </source>
</evidence>
<dbReference type="Pfam" id="PF14905">
    <property type="entry name" value="OMP_b-brl_3"/>
    <property type="match status" value="1"/>
</dbReference>
<evidence type="ECO:0000313" key="12">
    <source>
        <dbReference type="Proteomes" id="UP001597131"/>
    </source>
</evidence>
<dbReference type="EMBL" id="JBHTLI010000001">
    <property type="protein sequence ID" value="MFD1095392.1"/>
    <property type="molecule type" value="Genomic_DNA"/>
</dbReference>
<reference evidence="12" key="1">
    <citation type="journal article" date="2019" name="Int. J. Syst. Evol. Microbiol.">
        <title>The Global Catalogue of Microorganisms (GCM) 10K type strain sequencing project: providing services to taxonomists for standard genome sequencing and annotation.</title>
        <authorList>
            <consortium name="The Broad Institute Genomics Platform"/>
            <consortium name="The Broad Institute Genome Sequencing Center for Infectious Disease"/>
            <person name="Wu L."/>
            <person name="Ma J."/>
        </authorList>
    </citation>
    <scope>NUCLEOTIDE SEQUENCE [LARGE SCALE GENOMIC DNA]</scope>
    <source>
        <strain evidence="12">CCUG 64793</strain>
    </source>
</reference>
<feature type="domain" description="Outer membrane protein beta-barrel" evidence="10">
    <location>
        <begin position="367"/>
        <end position="758"/>
    </location>
</feature>
<evidence type="ECO:0000259" key="10">
    <source>
        <dbReference type="Pfam" id="PF14905"/>
    </source>
</evidence>
<dbReference type="RefSeq" id="WP_380744096.1">
    <property type="nucleotide sequence ID" value="NZ_JBHTLI010000001.1"/>
</dbReference>
<evidence type="ECO:0000313" key="11">
    <source>
        <dbReference type="EMBL" id="MFD1095392.1"/>
    </source>
</evidence>
<evidence type="ECO:0000256" key="1">
    <source>
        <dbReference type="ARBA" id="ARBA00004571"/>
    </source>
</evidence>
<dbReference type="InterPro" id="IPR036942">
    <property type="entry name" value="Beta-barrel_TonB_sf"/>
</dbReference>
<keyword evidence="2 7" id="KW-0813">Transport</keyword>
<organism evidence="11 12">
    <name type="scientific">Salegentibacter chungangensis</name>
    <dbReference type="NCBI Taxonomy" id="1335724"/>
    <lineage>
        <taxon>Bacteria</taxon>
        <taxon>Pseudomonadati</taxon>
        <taxon>Bacteroidota</taxon>
        <taxon>Flavobacteriia</taxon>
        <taxon>Flavobacteriales</taxon>
        <taxon>Flavobacteriaceae</taxon>
        <taxon>Salegentibacter</taxon>
    </lineage>
</organism>
<dbReference type="Gene3D" id="2.40.170.20">
    <property type="entry name" value="TonB-dependent receptor, beta-barrel domain"/>
    <property type="match status" value="1"/>
</dbReference>
<evidence type="ECO:0000256" key="5">
    <source>
        <dbReference type="ARBA" id="ARBA00023136"/>
    </source>
</evidence>
<proteinExistence type="inferred from homology"/>
<keyword evidence="5 7" id="KW-0472">Membrane</keyword>
<feature type="chain" id="PRO_5045339566" evidence="9">
    <location>
        <begin position="19"/>
        <end position="784"/>
    </location>
</feature>
<dbReference type="PROSITE" id="PS52016">
    <property type="entry name" value="TONB_DEPENDENT_REC_3"/>
    <property type="match status" value="1"/>
</dbReference>
<dbReference type="Gene3D" id="2.170.130.10">
    <property type="entry name" value="TonB-dependent receptor, plug domain"/>
    <property type="match status" value="1"/>
</dbReference>
<dbReference type="Pfam" id="PF13715">
    <property type="entry name" value="CarbopepD_reg_2"/>
    <property type="match status" value="1"/>
</dbReference>
<gene>
    <name evidence="11" type="ORF">ACFQ3Q_06515</name>
</gene>
<dbReference type="InterPro" id="IPR037066">
    <property type="entry name" value="Plug_dom_sf"/>
</dbReference>
<dbReference type="InterPro" id="IPR008969">
    <property type="entry name" value="CarboxyPept-like_regulatory"/>
</dbReference>
<evidence type="ECO:0000256" key="8">
    <source>
        <dbReference type="SAM" id="MobiDB-lite"/>
    </source>
</evidence>
<evidence type="ECO:0000256" key="6">
    <source>
        <dbReference type="ARBA" id="ARBA00023237"/>
    </source>
</evidence>
<keyword evidence="4 7" id="KW-0812">Transmembrane</keyword>
<dbReference type="SUPFAM" id="SSF49464">
    <property type="entry name" value="Carboxypeptidase regulatory domain-like"/>
    <property type="match status" value="1"/>
</dbReference>
<evidence type="ECO:0000256" key="3">
    <source>
        <dbReference type="ARBA" id="ARBA00022452"/>
    </source>
</evidence>
<feature type="compositionally biased region" description="Basic and acidic residues" evidence="8">
    <location>
        <begin position="772"/>
        <end position="784"/>
    </location>
</feature>
<dbReference type="Gene3D" id="2.60.40.1120">
    <property type="entry name" value="Carboxypeptidase-like, regulatory domain"/>
    <property type="match status" value="1"/>
</dbReference>
<comment type="caution">
    <text evidence="11">The sequence shown here is derived from an EMBL/GenBank/DDBJ whole genome shotgun (WGS) entry which is preliminary data.</text>
</comment>
<evidence type="ECO:0000256" key="4">
    <source>
        <dbReference type="ARBA" id="ARBA00022692"/>
    </source>
</evidence>
<protein>
    <submittedName>
        <fullName evidence="11">TonB-dependent receptor domain-containing protein</fullName>
    </submittedName>
</protein>
<dbReference type="SUPFAM" id="SSF56935">
    <property type="entry name" value="Porins"/>
    <property type="match status" value="1"/>
</dbReference>
<feature type="signal peptide" evidence="9">
    <location>
        <begin position="1"/>
        <end position="18"/>
    </location>
</feature>
<comment type="subcellular location">
    <subcellularLocation>
        <location evidence="1 7">Cell outer membrane</location>
        <topology evidence="1 7">Multi-pass membrane protein</topology>
    </subcellularLocation>
</comment>
<keyword evidence="9" id="KW-0732">Signal</keyword>